<keyword evidence="3" id="KW-1185">Reference proteome</keyword>
<dbReference type="KEGG" id="nbe:Back2_11950"/>
<evidence type="ECO:0000313" key="2">
    <source>
        <dbReference type="EMBL" id="BBH16908.1"/>
    </source>
</evidence>
<reference evidence="2 3" key="1">
    <citation type="submission" date="2018-11" db="EMBL/GenBank/DDBJ databases">
        <title>Complete genome sequence of Nocardioides baekrokdamisoli strain KCTC 39748.</title>
        <authorList>
            <person name="Kang S.W."/>
            <person name="Lee K.C."/>
            <person name="Kim K.K."/>
            <person name="Kim J.S."/>
            <person name="Kim D.S."/>
            <person name="Ko S.H."/>
            <person name="Yang S.H."/>
            <person name="Shin Y.K."/>
            <person name="Lee J.S."/>
        </authorList>
    </citation>
    <scope>NUCLEOTIDE SEQUENCE [LARGE SCALE GENOMIC DNA]</scope>
    <source>
        <strain evidence="2 3">KCTC 39748</strain>
    </source>
</reference>
<dbReference type="Gene3D" id="2.60.40.2880">
    <property type="entry name" value="MmpS1-5, C-terminal soluble domain"/>
    <property type="match status" value="1"/>
</dbReference>
<dbReference type="AlphaFoldDB" id="A0A3G9IZV8"/>
<name>A0A3G9IZV8_9ACTN</name>
<proteinExistence type="predicted"/>
<feature type="region of interest" description="Disordered" evidence="1">
    <location>
        <begin position="29"/>
        <end position="64"/>
    </location>
</feature>
<organism evidence="2 3">
    <name type="scientific">Nocardioides baekrokdamisoli</name>
    <dbReference type="NCBI Taxonomy" id="1804624"/>
    <lineage>
        <taxon>Bacteria</taxon>
        <taxon>Bacillati</taxon>
        <taxon>Actinomycetota</taxon>
        <taxon>Actinomycetes</taxon>
        <taxon>Propionibacteriales</taxon>
        <taxon>Nocardioidaceae</taxon>
        <taxon>Nocardioides</taxon>
    </lineage>
</organism>
<sequence length="176" mass="17711">MGLVLALIAAVIVAGMIVALTLRDDHTVTPTADATAGGSPTPTTYGSLGSAPTPTGTVITGNTNGGSALGSGLTGMSGNGWAHSEPAHKVVLHAWSTAPIPALGWVVPTARAGGKLIGKVTDWSTTVTAYGPPKYAQLYLATDYRGIRVYCTITVDGVVQASGHSSGPYGDVMCMA</sequence>
<dbReference type="Proteomes" id="UP000271573">
    <property type="component" value="Chromosome"/>
</dbReference>
<dbReference type="InterPro" id="IPR038468">
    <property type="entry name" value="MmpS_C"/>
</dbReference>
<evidence type="ECO:0000256" key="1">
    <source>
        <dbReference type="SAM" id="MobiDB-lite"/>
    </source>
</evidence>
<accession>A0A3G9IZV8</accession>
<feature type="compositionally biased region" description="Polar residues" evidence="1">
    <location>
        <begin position="29"/>
        <end position="47"/>
    </location>
</feature>
<protein>
    <submittedName>
        <fullName evidence="2">Uncharacterized protein</fullName>
    </submittedName>
</protein>
<evidence type="ECO:0000313" key="3">
    <source>
        <dbReference type="Proteomes" id="UP000271573"/>
    </source>
</evidence>
<dbReference type="EMBL" id="AP019307">
    <property type="protein sequence ID" value="BBH16908.1"/>
    <property type="molecule type" value="Genomic_DNA"/>
</dbReference>
<feature type="compositionally biased region" description="Low complexity" evidence="1">
    <location>
        <begin position="52"/>
        <end position="62"/>
    </location>
</feature>
<gene>
    <name evidence="2" type="ORF">Back2_11950</name>
</gene>